<feature type="domain" description="Glycosyltransferase subfamily 4-like N-terminal" evidence="2">
    <location>
        <begin position="21"/>
        <end position="197"/>
    </location>
</feature>
<organism evidence="3 4">
    <name type="scientific">Thalassorhabdus alkalitolerans</name>
    <dbReference type="NCBI Taxonomy" id="2282697"/>
    <lineage>
        <taxon>Bacteria</taxon>
        <taxon>Bacillati</taxon>
        <taxon>Bacillota</taxon>
        <taxon>Bacilli</taxon>
        <taxon>Bacillales</taxon>
        <taxon>Bacillaceae</taxon>
        <taxon>Thalassorhabdus</taxon>
    </lineage>
</organism>
<sequence>MKILYLSQHFPPEIGAAQGRAYDMAKNLVKEGHEVTVLTTFPNHERNRSLFKEETKEGIQVRRSFRFQDTKKSSKARLANYFSFMFSSIISGLFVRKTDAVYASSPHLFTAASGYVLSRLLRKPFILEVRDLWVDFATILSQFSNPLLLKWARKLENFLYQKADHIITVTYGYKEHLIKQGVDGRKIDVVTNGVDIEDIQSAASEEKEEIRKKHELGNDLVVLYAGNMGAAQGLDVVLDAANILGPEAGVTFCFIGEGVEKDPLKAKADFEHIPNLLFLDSMNKEELMPYYQAADLCLVTLKNHPLFHITIPSKVFDCMAAGKPVLIGVGGEATDIVLENEAGIAFEPGNAEELAEAVNKAVKNREWIKELESNVSEVVKQKYNRRTLARKLSGILENVVKGEKND</sequence>
<accession>A0ABW0YJ38</accession>
<dbReference type="PANTHER" id="PTHR45947:SF3">
    <property type="entry name" value="SULFOQUINOVOSYL TRANSFERASE SQD2"/>
    <property type="match status" value="1"/>
</dbReference>
<evidence type="ECO:0000259" key="1">
    <source>
        <dbReference type="Pfam" id="PF00534"/>
    </source>
</evidence>
<reference evidence="4" key="1">
    <citation type="journal article" date="2019" name="Int. J. Syst. Evol. Microbiol.">
        <title>The Global Catalogue of Microorganisms (GCM) 10K type strain sequencing project: providing services to taxonomists for standard genome sequencing and annotation.</title>
        <authorList>
            <consortium name="The Broad Institute Genomics Platform"/>
            <consortium name="The Broad Institute Genome Sequencing Center for Infectious Disease"/>
            <person name="Wu L."/>
            <person name="Ma J."/>
        </authorList>
    </citation>
    <scope>NUCLEOTIDE SEQUENCE [LARGE SCALE GENOMIC DNA]</scope>
    <source>
        <strain evidence="4">CECT 7184</strain>
    </source>
</reference>
<keyword evidence="4" id="KW-1185">Reference proteome</keyword>
<evidence type="ECO:0000259" key="2">
    <source>
        <dbReference type="Pfam" id="PF13439"/>
    </source>
</evidence>
<dbReference type="EMBL" id="JBHSOZ010000002">
    <property type="protein sequence ID" value="MFC5711462.1"/>
    <property type="molecule type" value="Genomic_DNA"/>
</dbReference>
<dbReference type="Proteomes" id="UP001596142">
    <property type="component" value="Unassembled WGS sequence"/>
</dbReference>
<dbReference type="InterPro" id="IPR028098">
    <property type="entry name" value="Glyco_trans_4-like_N"/>
</dbReference>
<gene>
    <name evidence="3" type="ORF">ACFPU1_01565</name>
</gene>
<dbReference type="PANTHER" id="PTHR45947">
    <property type="entry name" value="SULFOQUINOVOSYL TRANSFERASE SQD2"/>
    <property type="match status" value="1"/>
</dbReference>
<feature type="domain" description="Glycosyl transferase family 1" evidence="1">
    <location>
        <begin position="207"/>
        <end position="371"/>
    </location>
</feature>
<dbReference type="Pfam" id="PF13439">
    <property type="entry name" value="Glyco_transf_4"/>
    <property type="match status" value="1"/>
</dbReference>
<dbReference type="Pfam" id="PF00534">
    <property type="entry name" value="Glycos_transf_1"/>
    <property type="match status" value="1"/>
</dbReference>
<proteinExistence type="predicted"/>
<protein>
    <submittedName>
        <fullName evidence="3">Glycosyltransferase family 4 protein</fullName>
    </submittedName>
</protein>
<comment type="caution">
    <text evidence="3">The sequence shown here is derived from an EMBL/GenBank/DDBJ whole genome shotgun (WGS) entry which is preliminary data.</text>
</comment>
<dbReference type="CDD" id="cd03794">
    <property type="entry name" value="GT4_WbuB-like"/>
    <property type="match status" value="1"/>
</dbReference>
<dbReference type="Gene3D" id="3.40.50.2000">
    <property type="entry name" value="Glycogen Phosphorylase B"/>
    <property type="match status" value="2"/>
</dbReference>
<evidence type="ECO:0000313" key="3">
    <source>
        <dbReference type="EMBL" id="MFC5711462.1"/>
    </source>
</evidence>
<dbReference type="InterPro" id="IPR050194">
    <property type="entry name" value="Glycosyltransferase_grp1"/>
</dbReference>
<name>A0ABW0YJ38_9BACI</name>
<dbReference type="SUPFAM" id="SSF53756">
    <property type="entry name" value="UDP-Glycosyltransferase/glycogen phosphorylase"/>
    <property type="match status" value="1"/>
</dbReference>
<dbReference type="RefSeq" id="WP_385937748.1">
    <property type="nucleotide sequence ID" value="NZ_JBHSOZ010000002.1"/>
</dbReference>
<evidence type="ECO:0000313" key="4">
    <source>
        <dbReference type="Proteomes" id="UP001596142"/>
    </source>
</evidence>
<dbReference type="InterPro" id="IPR001296">
    <property type="entry name" value="Glyco_trans_1"/>
</dbReference>